<name>A0AAN8J8Y4_PATCE</name>
<sequence>MAPLLVFMFVLRSLSEASKVSQFTKTNVIYDTCFSTDGMQEGSTRDDTDCMIDCSDNVDCKRLMYCSSEPSCTSYIDGNDCITDRETVNCTCYKKDMDCNESGCDCPLGYYGDKCEHIFSDCVDAAEHGVQQEALVSIQPTSATEPFEILCSGGWATILYRTKRCQPENFNRTLIEYENGFGNVPRNSWIGFHHLLSMLSFPWSQFTLNIFIIIGDHSFCQAYYSYFTMASKEEGYFFRVGGYYGPDANLCGNSMTGVGLNLEYVPFSTYDQDYTTNNHCASQYGGGWWFADNENCSRSFLTGTMDGSGTDNFWLDDLGNVKFRRAQIRILRTIQTDE</sequence>
<dbReference type="InterPro" id="IPR036056">
    <property type="entry name" value="Fibrinogen-like_C"/>
</dbReference>
<dbReference type="Proteomes" id="UP001347796">
    <property type="component" value="Unassembled WGS sequence"/>
</dbReference>
<gene>
    <name evidence="3" type="ORF">SNE40_019274</name>
</gene>
<proteinExistence type="predicted"/>
<feature type="signal peptide" evidence="1">
    <location>
        <begin position="1"/>
        <end position="17"/>
    </location>
</feature>
<dbReference type="AlphaFoldDB" id="A0AAN8J8Y4"/>
<reference evidence="3 4" key="1">
    <citation type="submission" date="2024-01" db="EMBL/GenBank/DDBJ databases">
        <title>The genome of the rayed Mediterranean limpet Patella caerulea (Linnaeus, 1758).</title>
        <authorList>
            <person name="Anh-Thu Weber A."/>
            <person name="Halstead-Nussloch G."/>
        </authorList>
    </citation>
    <scope>NUCLEOTIDE SEQUENCE [LARGE SCALE GENOMIC DNA]</scope>
    <source>
        <strain evidence="3">AATW-2023a</strain>
        <tissue evidence="3">Whole specimen</tissue>
    </source>
</reference>
<evidence type="ECO:0000313" key="3">
    <source>
        <dbReference type="EMBL" id="KAK6171008.1"/>
    </source>
</evidence>
<comment type="caution">
    <text evidence="3">The sequence shown here is derived from an EMBL/GenBank/DDBJ whole genome shotgun (WGS) entry which is preliminary data.</text>
</comment>
<feature type="chain" id="PRO_5042936351" description="Fibrinogen C-terminal domain-containing protein" evidence="1">
    <location>
        <begin position="18"/>
        <end position="338"/>
    </location>
</feature>
<dbReference type="Gene3D" id="3.90.215.10">
    <property type="entry name" value="Gamma Fibrinogen, chain A, domain 1"/>
    <property type="match status" value="1"/>
</dbReference>
<feature type="domain" description="Fibrinogen C-terminal" evidence="2">
    <location>
        <begin position="113"/>
        <end position="303"/>
    </location>
</feature>
<dbReference type="PROSITE" id="PS51406">
    <property type="entry name" value="FIBRINOGEN_C_2"/>
    <property type="match status" value="1"/>
</dbReference>
<dbReference type="InterPro" id="IPR050373">
    <property type="entry name" value="Fibrinogen_C-term_domain"/>
</dbReference>
<dbReference type="EMBL" id="JAZGQO010000014">
    <property type="protein sequence ID" value="KAK6171008.1"/>
    <property type="molecule type" value="Genomic_DNA"/>
</dbReference>
<dbReference type="GO" id="GO:0005615">
    <property type="term" value="C:extracellular space"/>
    <property type="evidence" value="ECO:0007669"/>
    <property type="project" value="TreeGrafter"/>
</dbReference>
<dbReference type="InterPro" id="IPR002181">
    <property type="entry name" value="Fibrinogen_a/b/g_C_dom"/>
</dbReference>
<dbReference type="PANTHER" id="PTHR19143">
    <property type="entry name" value="FIBRINOGEN/TENASCIN/ANGIOPOEITIN"/>
    <property type="match status" value="1"/>
</dbReference>
<dbReference type="Gene3D" id="4.10.530.10">
    <property type="entry name" value="Gamma-fibrinogen Carboxyl Terminal Fragment, domain 2"/>
    <property type="match status" value="1"/>
</dbReference>
<dbReference type="SUPFAM" id="SSF56496">
    <property type="entry name" value="Fibrinogen C-terminal domain-like"/>
    <property type="match status" value="1"/>
</dbReference>
<organism evidence="3 4">
    <name type="scientific">Patella caerulea</name>
    <name type="common">Rayed Mediterranean limpet</name>
    <dbReference type="NCBI Taxonomy" id="87958"/>
    <lineage>
        <taxon>Eukaryota</taxon>
        <taxon>Metazoa</taxon>
        <taxon>Spiralia</taxon>
        <taxon>Lophotrochozoa</taxon>
        <taxon>Mollusca</taxon>
        <taxon>Gastropoda</taxon>
        <taxon>Patellogastropoda</taxon>
        <taxon>Patelloidea</taxon>
        <taxon>Patellidae</taxon>
        <taxon>Patella</taxon>
    </lineage>
</organism>
<dbReference type="Pfam" id="PF00147">
    <property type="entry name" value="Fibrinogen_C"/>
    <property type="match status" value="1"/>
</dbReference>
<protein>
    <recommendedName>
        <fullName evidence="2">Fibrinogen C-terminal domain-containing protein</fullName>
    </recommendedName>
</protein>
<keyword evidence="4" id="KW-1185">Reference proteome</keyword>
<evidence type="ECO:0000259" key="2">
    <source>
        <dbReference type="PROSITE" id="PS51406"/>
    </source>
</evidence>
<evidence type="ECO:0000313" key="4">
    <source>
        <dbReference type="Proteomes" id="UP001347796"/>
    </source>
</evidence>
<accession>A0AAN8J8Y4</accession>
<dbReference type="SMART" id="SM00186">
    <property type="entry name" value="FBG"/>
    <property type="match status" value="1"/>
</dbReference>
<keyword evidence="1" id="KW-0732">Signal</keyword>
<evidence type="ECO:0000256" key="1">
    <source>
        <dbReference type="SAM" id="SignalP"/>
    </source>
</evidence>
<dbReference type="PANTHER" id="PTHR19143:SF185">
    <property type="entry name" value="ANGIOPOIETIN-RELATED PROTEIN 5"/>
    <property type="match status" value="1"/>
</dbReference>
<dbReference type="InterPro" id="IPR014716">
    <property type="entry name" value="Fibrinogen_a/b/g_C_1"/>
</dbReference>